<organism evidence="9 10">
    <name type="scientific">Cardiosporidium cionae</name>
    <dbReference type="NCBI Taxonomy" id="476202"/>
    <lineage>
        <taxon>Eukaryota</taxon>
        <taxon>Sar</taxon>
        <taxon>Alveolata</taxon>
        <taxon>Apicomplexa</taxon>
        <taxon>Aconoidasida</taxon>
        <taxon>Nephromycida</taxon>
        <taxon>Cardiosporidium</taxon>
    </lineage>
</organism>
<proteinExistence type="inferred from homology"/>
<comment type="function">
    <text evidence="7">Required for pre-mRNA splicing.</text>
</comment>
<keyword evidence="3 7" id="KW-0507">mRNA processing</keyword>
<comment type="subcellular location">
    <subcellularLocation>
        <location evidence="1 7">Nucleus</location>
    </subcellularLocation>
</comment>
<accession>A0ABQ7JAZ8</accession>
<keyword evidence="5 7" id="KW-0508">mRNA splicing</keyword>
<feature type="compositionally biased region" description="Basic residues" evidence="8">
    <location>
        <begin position="246"/>
        <end position="257"/>
    </location>
</feature>
<feature type="compositionally biased region" description="Basic residues" evidence="8">
    <location>
        <begin position="298"/>
        <end position="312"/>
    </location>
</feature>
<feature type="compositionally biased region" description="Basic residues" evidence="8">
    <location>
        <begin position="322"/>
        <end position="336"/>
    </location>
</feature>
<feature type="region of interest" description="Disordered" evidence="8">
    <location>
        <begin position="200"/>
        <end position="406"/>
    </location>
</feature>
<keyword evidence="4 7" id="KW-0747">Spliceosome</keyword>
<evidence type="ECO:0000313" key="10">
    <source>
        <dbReference type="Proteomes" id="UP000823046"/>
    </source>
</evidence>
<comment type="similarity">
    <text evidence="2 7">Belongs to the PRP38 family.</text>
</comment>
<feature type="compositionally biased region" description="Basic and acidic residues" evidence="8">
    <location>
        <begin position="219"/>
        <end position="228"/>
    </location>
</feature>
<comment type="caution">
    <text evidence="9">The sequence shown here is derived from an EMBL/GenBank/DDBJ whole genome shotgun (WGS) entry which is preliminary data.</text>
</comment>
<dbReference type="Pfam" id="PF03371">
    <property type="entry name" value="PRP38"/>
    <property type="match status" value="1"/>
</dbReference>
<evidence type="ECO:0000256" key="4">
    <source>
        <dbReference type="ARBA" id="ARBA00022728"/>
    </source>
</evidence>
<keyword evidence="10" id="KW-1185">Reference proteome</keyword>
<evidence type="ECO:0000256" key="5">
    <source>
        <dbReference type="ARBA" id="ARBA00023187"/>
    </source>
</evidence>
<keyword evidence="6 7" id="KW-0539">Nucleus</keyword>
<dbReference type="Proteomes" id="UP000823046">
    <property type="component" value="Unassembled WGS sequence"/>
</dbReference>
<dbReference type="EMBL" id="JADAQX010000230">
    <property type="protein sequence ID" value="KAF8821134.1"/>
    <property type="molecule type" value="Genomic_DNA"/>
</dbReference>
<evidence type="ECO:0000256" key="7">
    <source>
        <dbReference type="RuleBase" id="RU367025"/>
    </source>
</evidence>
<name>A0ABQ7JAZ8_9APIC</name>
<evidence type="ECO:0000313" key="9">
    <source>
        <dbReference type="EMBL" id="KAF8821134.1"/>
    </source>
</evidence>
<evidence type="ECO:0000256" key="1">
    <source>
        <dbReference type="ARBA" id="ARBA00004123"/>
    </source>
</evidence>
<dbReference type="PANTHER" id="PTHR23142">
    <property type="entry name" value="PRE-MRNA-SPLICING FACTOR 38A-RELATED"/>
    <property type="match status" value="1"/>
</dbReference>
<reference evidence="9 10" key="1">
    <citation type="journal article" date="2020" name="bioRxiv">
        <title>Metabolic contributions of an alphaproteobacterial endosymbiont in the apicomplexan Cardiosporidium cionae.</title>
        <authorList>
            <person name="Hunter E.S."/>
            <person name="Paight C.J."/>
            <person name="Lane C.E."/>
        </authorList>
    </citation>
    <scope>NUCLEOTIDE SEQUENCE [LARGE SCALE GENOMIC DNA]</scope>
    <source>
        <strain evidence="9">ESH_2018</strain>
    </source>
</reference>
<protein>
    <recommendedName>
        <fullName evidence="7">Pre-mRNA-splicing factor 38</fullName>
    </recommendedName>
</protein>
<feature type="compositionally biased region" description="Polar residues" evidence="8">
    <location>
        <begin position="206"/>
        <end position="218"/>
    </location>
</feature>
<sequence>MANRTDPLANSIHGTNPQFLISKIIRSKVYQHTYWKEHCFGLTAESLIDKAVELQYIGGTYGGNRKATPFLCLLLKLLQIQPSKDVVLEYIKNEKFKYLRALGAFYFRLIADHKEVYVYLEPLLVDYRKLRVRSSDGGYQISHMDEFVDDCINLSNMLDIDLPVLPKRETLENLNLITAERISAVEHDVVFEHEDSTAAIKGEKSTAATKAIPNSTMGQEKERRRERLPAFPRDNSPSRSPSRDRRAYHRSGGHNRRSLSSARSSISHERHTSRRYHSNQLMYDGSRRHYAMHSPPPSKHRSSGYRRGHRSRSPLFPTCRSSTRRKERRSPHHREAKHSALDKKRTESLDMDEAKKHHRLQKKELEKDKPTRKGKSSLKYKDISTVEKNAPPDSKRGKNDDSMTVNEWNKVRAELGLKPLQ</sequence>
<feature type="compositionally biased region" description="Basic and acidic residues" evidence="8">
    <location>
        <begin position="337"/>
        <end position="355"/>
    </location>
</feature>
<dbReference type="InterPro" id="IPR005037">
    <property type="entry name" value="PRP38"/>
</dbReference>
<evidence type="ECO:0000256" key="6">
    <source>
        <dbReference type="ARBA" id="ARBA00023242"/>
    </source>
</evidence>
<feature type="compositionally biased region" description="Basic and acidic residues" evidence="8">
    <location>
        <begin position="362"/>
        <end position="371"/>
    </location>
</feature>
<evidence type="ECO:0000256" key="3">
    <source>
        <dbReference type="ARBA" id="ARBA00022664"/>
    </source>
</evidence>
<gene>
    <name evidence="9" type="ORF">IE077_002431</name>
</gene>
<evidence type="ECO:0000256" key="2">
    <source>
        <dbReference type="ARBA" id="ARBA00006164"/>
    </source>
</evidence>
<evidence type="ECO:0000256" key="8">
    <source>
        <dbReference type="SAM" id="MobiDB-lite"/>
    </source>
</evidence>